<feature type="domain" description="GAF" evidence="3">
    <location>
        <begin position="91"/>
        <end position="242"/>
    </location>
</feature>
<feature type="coiled-coil region" evidence="2">
    <location>
        <begin position="234"/>
        <end position="261"/>
    </location>
</feature>
<dbReference type="Proteomes" id="UP001501353">
    <property type="component" value="Unassembled WGS sequence"/>
</dbReference>
<sequence>MTQIGELEGPISRAGVEHGLVTLLHQDGAKDDLVRTLANIEAMPDDPSKAMLIDSVHKAIAIKDRLEQHLHRERGLLALIETAQDLTALRDIDQVLQAIVHRARKLLGCDIGYLSVYDDEQGDFYVRASDGSFSENFRKIRVPSAVGICGFVARNRSPYCSSDYETDSRFAHTKLIDSAVTEEDIRSILGVPLLAGSSVNGVLFVGNRYVRAYQTWEMSILSSLAAHAAVAIENARLFEQAQNALRQASAANRDLEKQRADTHIAAEAHERLTSLVARGGGLKEICEMVSAMLDGRVVVLDQGEQELFAVGAVIGDAVERSGDSYAISDKIHAALGESRVLGKSVPAFVTDHQVCRVSAVIGGRGLLGGLVIYTDKELNDVAVRIFERSSMVTGVVLLSEDKSGIAARRDLPVILRDLLNYTQDNAVRLAQRAANHGFDLSKSMYMLLLNVEQGDLGYILSRMRAAPYLADILFDEIDGALIFVASSATRTDLRQAVWRFLSENKSEVVTGVVSKPVAHASDMPATYQTLSRCLAVLPALGRSGSIFNESELSLYSMLFAGKSREEIDAFLASVLGKLHPGTDARKAELCKTLLVFLDAGHNARSVALDLKIHINTFRQRLESIHALLGEGALAQRSLDIHAALRIWALRQ</sequence>
<organism evidence="4 5">
    <name type="scientific">Actimicrobium antarcticum</name>
    <dbReference type="NCBI Taxonomy" id="1051899"/>
    <lineage>
        <taxon>Bacteria</taxon>
        <taxon>Pseudomonadati</taxon>
        <taxon>Pseudomonadota</taxon>
        <taxon>Betaproteobacteria</taxon>
        <taxon>Burkholderiales</taxon>
        <taxon>Oxalobacteraceae</taxon>
        <taxon>Actimicrobium</taxon>
    </lineage>
</organism>
<dbReference type="SUPFAM" id="SSF55781">
    <property type="entry name" value="GAF domain-like"/>
    <property type="match status" value="1"/>
</dbReference>
<gene>
    <name evidence="4" type="ORF">GCM10022212_23330</name>
</gene>
<keyword evidence="2" id="KW-0175">Coiled coil</keyword>
<dbReference type="InterPro" id="IPR051448">
    <property type="entry name" value="CdaR-like_regulators"/>
</dbReference>
<dbReference type="InterPro" id="IPR029016">
    <property type="entry name" value="GAF-like_dom_sf"/>
</dbReference>
<dbReference type="InterPro" id="IPR025736">
    <property type="entry name" value="PucR_C-HTH_dom"/>
</dbReference>
<proteinExistence type="inferred from homology"/>
<protein>
    <submittedName>
        <fullName evidence="4">Helix-turn-helix domain-containing protein</fullName>
    </submittedName>
</protein>
<dbReference type="InterPro" id="IPR041522">
    <property type="entry name" value="CdaR_GGDEF"/>
</dbReference>
<dbReference type="InterPro" id="IPR003018">
    <property type="entry name" value="GAF"/>
</dbReference>
<evidence type="ECO:0000313" key="4">
    <source>
        <dbReference type="EMBL" id="GAA4025005.1"/>
    </source>
</evidence>
<reference evidence="5" key="1">
    <citation type="journal article" date="2019" name="Int. J. Syst. Evol. Microbiol.">
        <title>The Global Catalogue of Microorganisms (GCM) 10K type strain sequencing project: providing services to taxonomists for standard genome sequencing and annotation.</title>
        <authorList>
            <consortium name="The Broad Institute Genomics Platform"/>
            <consortium name="The Broad Institute Genome Sequencing Center for Infectious Disease"/>
            <person name="Wu L."/>
            <person name="Ma J."/>
        </authorList>
    </citation>
    <scope>NUCLEOTIDE SEQUENCE [LARGE SCALE GENOMIC DNA]</scope>
    <source>
        <strain evidence="5">JCM 16673</strain>
    </source>
</reference>
<dbReference type="EMBL" id="BAAAZE010000008">
    <property type="protein sequence ID" value="GAA4025005.1"/>
    <property type="molecule type" value="Genomic_DNA"/>
</dbReference>
<dbReference type="Pfam" id="PF17853">
    <property type="entry name" value="GGDEF_2"/>
    <property type="match status" value="1"/>
</dbReference>
<dbReference type="PANTHER" id="PTHR33744">
    <property type="entry name" value="CARBOHYDRATE DIACID REGULATOR"/>
    <property type="match status" value="1"/>
</dbReference>
<evidence type="ECO:0000259" key="3">
    <source>
        <dbReference type="SMART" id="SM00065"/>
    </source>
</evidence>
<evidence type="ECO:0000256" key="2">
    <source>
        <dbReference type="SAM" id="Coils"/>
    </source>
</evidence>
<dbReference type="RefSeq" id="WP_344763484.1">
    <property type="nucleotide sequence ID" value="NZ_BAAAZE010000008.1"/>
</dbReference>
<dbReference type="PANTHER" id="PTHR33744:SF1">
    <property type="entry name" value="DNA-BINDING TRANSCRIPTIONAL ACTIVATOR ADER"/>
    <property type="match status" value="1"/>
</dbReference>
<comment type="similarity">
    <text evidence="1">Belongs to the CdaR family.</text>
</comment>
<dbReference type="Gene3D" id="1.10.10.2840">
    <property type="entry name" value="PucR C-terminal helix-turn-helix domain"/>
    <property type="match status" value="1"/>
</dbReference>
<comment type="caution">
    <text evidence="4">The sequence shown here is derived from an EMBL/GenBank/DDBJ whole genome shotgun (WGS) entry which is preliminary data.</text>
</comment>
<dbReference type="Pfam" id="PF13185">
    <property type="entry name" value="GAF_2"/>
    <property type="match status" value="1"/>
</dbReference>
<dbReference type="InterPro" id="IPR042070">
    <property type="entry name" value="PucR_C-HTH_sf"/>
</dbReference>
<dbReference type="Pfam" id="PF13556">
    <property type="entry name" value="HTH_30"/>
    <property type="match status" value="1"/>
</dbReference>
<dbReference type="SMART" id="SM00065">
    <property type="entry name" value="GAF"/>
    <property type="match status" value="1"/>
</dbReference>
<evidence type="ECO:0000256" key="1">
    <source>
        <dbReference type="ARBA" id="ARBA00006754"/>
    </source>
</evidence>
<name>A0ABP7TEV1_9BURK</name>
<evidence type="ECO:0000313" key="5">
    <source>
        <dbReference type="Proteomes" id="UP001501353"/>
    </source>
</evidence>
<dbReference type="Gene3D" id="3.30.450.40">
    <property type="match status" value="1"/>
</dbReference>
<accession>A0ABP7TEV1</accession>
<keyword evidence="5" id="KW-1185">Reference proteome</keyword>